<accession>A0AAV1ZRF5</accession>
<dbReference type="Proteomes" id="UP001497382">
    <property type="component" value="Unassembled WGS sequence"/>
</dbReference>
<dbReference type="Gene3D" id="3.40.50.150">
    <property type="entry name" value="Vaccinia Virus protein VP39"/>
    <property type="match status" value="1"/>
</dbReference>
<comment type="caution">
    <text evidence="1">The sequence shown here is derived from an EMBL/GenBank/DDBJ whole genome shotgun (WGS) entry which is preliminary data.</text>
</comment>
<gene>
    <name evidence="1" type="ORF">LARSCL_LOCUS7224</name>
</gene>
<evidence type="ECO:0000313" key="2">
    <source>
        <dbReference type="Proteomes" id="UP001497382"/>
    </source>
</evidence>
<reference evidence="1 2" key="1">
    <citation type="submission" date="2024-04" db="EMBL/GenBank/DDBJ databases">
        <authorList>
            <person name="Rising A."/>
            <person name="Reimegard J."/>
            <person name="Sonavane S."/>
            <person name="Akerstrom W."/>
            <person name="Nylinder S."/>
            <person name="Hedman E."/>
            <person name="Kallberg Y."/>
        </authorList>
    </citation>
    <scope>NUCLEOTIDE SEQUENCE [LARGE SCALE GENOMIC DNA]</scope>
</reference>
<keyword evidence="2" id="KW-1185">Reference proteome</keyword>
<protein>
    <submittedName>
        <fullName evidence="1">Uncharacterized protein</fullName>
    </submittedName>
</protein>
<dbReference type="AlphaFoldDB" id="A0AAV1ZRF5"/>
<evidence type="ECO:0000313" key="1">
    <source>
        <dbReference type="EMBL" id="CAL1274014.1"/>
    </source>
</evidence>
<organism evidence="1 2">
    <name type="scientific">Larinioides sclopetarius</name>
    <dbReference type="NCBI Taxonomy" id="280406"/>
    <lineage>
        <taxon>Eukaryota</taxon>
        <taxon>Metazoa</taxon>
        <taxon>Ecdysozoa</taxon>
        <taxon>Arthropoda</taxon>
        <taxon>Chelicerata</taxon>
        <taxon>Arachnida</taxon>
        <taxon>Araneae</taxon>
        <taxon>Araneomorphae</taxon>
        <taxon>Entelegynae</taxon>
        <taxon>Araneoidea</taxon>
        <taxon>Araneidae</taxon>
        <taxon>Larinioides</taxon>
    </lineage>
</organism>
<dbReference type="SUPFAM" id="SSF53335">
    <property type="entry name" value="S-adenosyl-L-methionine-dependent methyltransferases"/>
    <property type="match status" value="1"/>
</dbReference>
<sequence length="303" mass="34593">MNLDNSFARFASSVTNYLSLENDKNIINRFYDELVTDLTVRYSVQDNEIEKAIGCLVSCHRHMRCGRSPNYCDYNNICYCIGYLHQYASCHSCMVLTVIYELWRSSRIEIFYLRIKNTLDVTFIGSGPGNDFVGFLSAIHGMRGFVLNMNVTIVDKMQSWENVVLATDEKLRNGGCGKAGNVYKNVNVRISFLKSDITKSLVFDLPLQTNLKTTDVVFLVKMLSTVPDEDKRSALRDIAHNMKPGAILIFIDCPYPAVLATFNSCLREIYQKMDNRYYCSSRTRFGHTNISRCTADVKVFVKI</sequence>
<name>A0AAV1ZRF5_9ARAC</name>
<proteinExistence type="predicted"/>
<dbReference type="InterPro" id="IPR029063">
    <property type="entry name" value="SAM-dependent_MTases_sf"/>
</dbReference>
<dbReference type="EMBL" id="CAXIEN010000072">
    <property type="protein sequence ID" value="CAL1274014.1"/>
    <property type="molecule type" value="Genomic_DNA"/>
</dbReference>